<evidence type="ECO:0000256" key="8">
    <source>
        <dbReference type="ARBA" id="ARBA00022989"/>
    </source>
</evidence>
<keyword evidence="8" id="KW-1133">Transmembrane helix</keyword>
<accession>A0ABU9HEW1</accession>
<evidence type="ECO:0000256" key="5">
    <source>
        <dbReference type="ARBA" id="ARBA00022519"/>
    </source>
</evidence>
<dbReference type="InterPro" id="IPR024961">
    <property type="entry name" value="T2SS_GspC_N"/>
</dbReference>
<keyword evidence="3" id="KW-0813">Transport</keyword>
<evidence type="ECO:0000256" key="4">
    <source>
        <dbReference type="ARBA" id="ARBA00022475"/>
    </source>
</evidence>
<dbReference type="Gene3D" id="2.30.42.10">
    <property type="match status" value="1"/>
</dbReference>
<keyword evidence="9" id="KW-0472">Membrane</keyword>
<evidence type="ECO:0000259" key="10">
    <source>
        <dbReference type="Pfam" id="PF11356"/>
    </source>
</evidence>
<keyword evidence="6" id="KW-0812">Transmembrane</keyword>
<keyword evidence="12" id="KW-1185">Reference proteome</keyword>
<evidence type="ECO:0000256" key="2">
    <source>
        <dbReference type="ARBA" id="ARBA00007986"/>
    </source>
</evidence>
<dbReference type="SUPFAM" id="SSF50156">
    <property type="entry name" value="PDZ domain-like"/>
    <property type="match status" value="1"/>
</dbReference>
<comment type="subcellular location">
    <subcellularLocation>
        <location evidence="1">Cell inner membrane</location>
    </subcellularLocation>
</comment>
<keyword evidence="4" id="KW-1003">Cell membrane</keyword>
<evidence type="ECO:0000256" key="9">
    <source>
        <dbReference type="ARBA" id="ARBA00023136"/>
    </source>
</evidence>
<dbReference type="InterPro" id="IPR001639">
    <property type="entry name" value="T2SS_protein-GspC"/>
</dbReference>
<dbReference type="InterPro" id="IPR036034">
    <property type="entry name" value="PDZ_sf"/>
</dbReference>
<evidence type="ECO:0000313" key="12">
    <source>
        <dbReference type="Proteomes" id="UP001366060"/>
    </source>
</evidence>
<keyword evidence="5" id="KW-0997">Cell inner membrane</keyword>
<dbReference type="RefSeq" id="WP_341628787.1">
    <property type="nucleotide sequence ID" value="NZ_JBAKBA010000039.1"/>
</dbReference>
<comment type="caution">
    <text evidence="11">The sequence shown here is derived from an EMBL/GenBank/DDBJ whole genome shotgun (WGS) entry which is preliminary data.</text>
</comment>
<reference evidence="11 12" key="1">
    <citation type="submission" date="2024-02" db="EMBL/GenBank/DDBJ databases">
        <title>Bacteria isolated from the canopy kelp, Nereocystis luetkeana.</title>
        <authorList>
            <person name="Pfister C.A."/>
            <person name="Younker I.T."/>
            <person name="Light S.H."/>
        </authorList>
    </citation>
    <scope>NUCLEOTIDE SEQUENCE [LARGE SCALE GENOMIC DNA]</scope>
    <source>
        <strain evidence="11 12">TI.2.07</strain>
    </source>
</reference>
<organism evidence="11 12">
    <name type="scientific">Psychromonas arctica</name>
    <dbReference type="NCBI Taxonomy" id="168275"/>
    <lineage>
        <taxon>Bacteria</taxon>
        <taxon>Pseudomonadati</taxon>
        <taxon>Pseudomonadota</taxon>
        <taxon>Gammaproteobacteria</taxon>
        <taxon>Alteromonadales</taxon>
        <taxon>Psychromonadaceae</taxon>
        <taxon>Psychromonas</taxon>
    </lineage>
</organism>
<dbReference type="Proteomes" id="UP001366060">
    <property type="component" value="Unassembled WGS sequence"/>
</dbReference>
<evidence type="ECO:0000256" key="1">
    <source>
        <dbReference type="ARBA" id="ARBA00004533"/>
    </source>
</evidence>
<name>A0ABU9HEW1_9GAMM</name>
<evidence type="ECO:0000256" key="7">
    <source>
        <dbReference type="ARBA" id="ARBA00022927"/>
    </source>
</evidence>
<evidence type="ECO:0000256" key="6">
    <source>
        <dbReference type="ARBA" id="ARBA00022692"/>
    </source>
</evidence>
<evidence type="ECO:0000313" key="11">
    <source>
        <dbReference type="EMBL" id="MEL0660325.1"/>
    </source>
</evidence>
<keyword evidence="7" id="KW-0653">Protein transport</keyword>
<proteinExistence type="inferred from homology"/>
<feature type="domain" description="Type II secretion system protein GspC N-terminal" evidence="10">
    <location>
        <begin position="13"/>
        <end position="150"/>
    </location>
</feature>
<protein>
    <submittedName>
        <fullName evidence="11">Type II secretion system protein GspC</fullName>
    </submittedName>
</protein>
<dbReference type="Pfam" id="PF11356">
    <property type="entry name" value="T2SSC"/>
    <property type="match status" value="1"/>
</dbReference>
<dbReference type="NCBIfam" id="TIGR01713">
    <property type="entry name" value="typeII_sec_gspC"/>
    <property type="match status" value="1"/>
</dbReference>
<evidence type="ECO:0000256" key="3">
    <source>
        <dbReference type="ARBA" id="ARBA00022448"/>
    </source>
</evidence>
<dbReference type="Gene3D" id="2.30.30.830">
    <property type="match status" value="1"/>
</dbReference>
<dbReference type="EMBL" id="JBAKBA010000039">
    <property type="protein sequence ID" value="MEL0660325.1"/>
    <property type="molecule type" value="Genomic_DNA"/>
</dbReference>
<gene>
    <name evidence="11" type="primary">gspC</name>
    <name evidence="11" type="ORF">V6255_14395</name>
</gene>
<comment type="similarity">
    <text evidence="2">Belongs to the GSP C family.</text>
</comment>
<sequence>MISLLPKIILAVICALIAYQSGVLTWSLYPVKESSYNWSPTAQKIENKAIALNTKKLQQQLLFGKYEGEGNKVVNNESLTEAPKTRLKLTLVGIVASSEPQFSSVIIEYKRIQDSYFIDSEIPGTDAIVTEIYSDRIIINVNGEKQTLILDGLEQANKRMDTIEKGQEVNVPSKKRRSRTKKTTEIDLNRELLVEDPGKLLDYINISPVRDGNLIKGYKVNPGKKPELFEEAGLQADDLVIELNGVDLTDITQALGLMKEFPTMTEMSLTVDRDGELNELFISIP</sequence>